<accession>A0A016TES8</accession>
<dbReference type="Proteomes" id="UP000024635">
    <property type="component" value="Unassembled WGS sequence"/>
</dbReference>
<dbReference type="OrthoDB" id="302535at2759"/>
<feature type="region of interest" description="Disordered" evidence="1">
    <location>
        <begin position="32"/>
        <end position="56"/>
    </location>
</feature>
<sequence>MFRKQGMAFIVRPSRKRSLSVGDNVQHTTSLSYDDASSVKVDPDDPLLSPRKPRRQRRRFKSKVGLCEECMIYACHSLLVLFAEALGPACII</sequence>
<name>A0A016TES8_9BILA</name>
<organism evidence="2 3">
    <name type="scientific">Ancylostoma ceylanicum</name>
    <dbReference type="NCBI Taxonomy" id="53326"/>
    <lineage>
        <taxon>Eukaryota</taxon>
        <taxon>Metazoa</taxon>
        <taxon>Ecdysozoa</taxon>
        <taxon>Nematoda</taxon>
        <taxon>Chromadorea</taxon>
        <taxon>Rhabditida</taxon>
        <taxon>Rhabditina</taxon>
        <taxon>Rhabditomorpha</taxon>
        <taxon>Strongyloidea</taxon>
        <taxon>Ancylostomatidae</taxon>
        <taxon>Ancylostomatinae</taxon>
        <taxon>Ancylostoma</taxon>
    </lineage>
</organism>
<dbReference type="EMBL" id="JARK01001443">
    <property type="protein sequence ID" value="EYC01464.1"/>
    <property type="molecule type" value="Genomic_DNA"/>
</dbReference>
<gene>
    <name evidence="2" type="primary">Acey_s0107.g3818</name>
    <name evidence="2" type="ORF">Y032_0107g3818</name>
</gene>
<dbReference type="AlphaFoldDB" id="A0A016TES8"/>
<evidence type="ECO:0000313" key="3">
    <source>
        <dbReference type="Proteomes" id="UP000024635"/>
    </source>
</evidence>
<keyword evidence="3" id="KW-1185">Reference proteome</keyword>
<comment type="caution">
    <text evidence="2">The sequence shown here is derived from an EMBL/GenBank/DDBJ whole genome shotgun (WGS) entry which is preliminary data.</text>
</comment>
<protein>
    <submittedName>
        <fullName evidence="2">Uncharacterized protein</fullName>
    </submittedName>
</protein>
<evidence type="ECO:0000256" key="1">
    <source>
        <dbReference type="SAM" id="MobiDB-lite"/>
    </source>
</evidence>
<evidence type="ECO:0000313" key="2">
    <source>
        <dbReference type="EMBL" id="EYC01464.1"/>
    </source>
</evidence>
<proteinExistence type="predicted"/>
<reference evidence="3" key="1">
    <citation type="journal article" date="2015" name="Nat. Genet.">
        <title>The genome and transcriptome of the zoonotic hookworm Ancylostoma ceylanicum identify infection-specific gene families.</title>
        <authorList>
            <person name="Schwarz E.M."/>
            <person name="Hu Y."/>
            <person name="Antoshechkin I."/>
            <person name="Miller M.M."/>
            <person name="Sternberg P.W."/>
            <person name="Aroian R.V."/>
        </authorList>
    </citation>
    <scope>NUCLEOTIDE SEQUENCE</scope>
    <source>
        <strain evidence="3">HY135</strain>
    </source>
</reference>